<keyword evidence="4" id="KW-1185">Reference proteome</keyword>
<proteinExistence type="predicted"/>
<dbReference type="EMBL" id="JAUCMV010000005">
    <property type="protein sequence ID" value="KAK0397989.1"/>
    <property type="molecule type" value="Genomic_DNA"/>
</dbReference>
<feature type="compositionally biased region" description="Low complexity" evidence="1">
    <location>
        <begin position="106"/>
        <end position="115"/>
    </location>
</feature>
<feature type="transmembrane region" description="Helical" evidence="2">
    <location>
        <begin position="161"/>
        <end position="178"/>
    </location>
</feature>
<evidence type="ECO:0000256" key="1">
    <source>
        <dbReference type="SAM" id="MobiDB-lite"/>
    </source>
</evidence>
<keyword evidence="2" id="KW-0812">Transmembrane</keyword>
<protein>
    <submittedName>
        <fullName evidence="3">Uncharacterized protein</fullName>
    </submittedName>
</protein>
<name>A0AA39H4M2_9BILA</name>
<dbReference type="AlphaFoldDB" id="A0AA39H4M2"/>
<organism evidence="3 4">
    <name type="scientific">Steinernema hermaphroditum</name>
    <dbReference type="NCBI Taxonomy" id="289476"/>
    <lineage>
        <taxon>Eukaryota</taxon>
        <taxon>Metazoa</taxon>
        <taxon>Ecdysozoa</taxon>
        <taxon>Nematoda</taxon>
        <taxon>Chromadorea</taxon>
        <taxon>Rhabditida</taxon>
        <taxon>Tylenchina</taxon>
        <taxon>Panagrolaimomorpha</taxon>
        <taxon>Strongyloidoidea</taxon>
        <taxon>Steinernematidae</taxon>
        <taxon>Steinernema</taxon>
    </lineage>
</organism>
<gene>
    <name evidence="3" type="ORF">QR680_002374</name>
</gene>
<evidence type="ECO:0000313" key="4">
    <source>
        <dbReference type="Proteomes" id="UP001175271"/>
    </source>
</evidence>
<keyword evidence="2" id="KW-1133">Transmembrane helix</keyword>
<feature type="region of interest" description="Disordered" evidence="1">
    <location>
        <begin position="106"/>
        <end position="153"/>
    </location>
</feature>
<reference evidence="3" key="1">
    <citation type="submission" date="2023-06" db="EMBL/GenBank/DDBJ databases">
        <title>Genomic analysis of the entomopathogenic nematode Steinernema hermaphroditum.</title>
        <authorList>
            <person name="Schwarz E.M."/>
            <person name="Heppert J.K."/>
            <person name="Baniya A."/>
            <person name="Schwartz H.T."/>
            <person name="Tan C.-H."/>
            <person name="Antoshechkin I."/>
            <person name="Sternberg P.W."/>
            <person name="Goodrich-Blair H."/>
            <person name="Dillman A.R."/>
        </authorList>
    </citation>
    <scope>NUCLEOTIDE SEQUENCE</scope>
    <source>
        <strain evidence="3">PS9179</strain>
        <tissue evidence="3">Whole animal</tissue>
    </source>
</reference>
<dbReference type="Proteomes" id="UP001175271">
    <property type="component" value="Unassembled WGS sequence"/>
</dbReference>
<comment type="caution">
    <text evidence="3">The sequence shown here is derived from an EMBL/GenBank/DDBJ whole genome shotgun (WGS) entry which is preliminary data.</text>
</comment>
<evidence type="ECO:0000313" key="3">
    <source>
        <dbReference type="EMBL" id="KAK0397989.1"/>
    </source>
</evidence>
<sequence>MSPIFLFLVGKVVIKEAFLEIPVVGKTQRLSHPSILLVPEARAPTTTTIVRSSIMRFFVAICLLLIFQLHGVHCKAEEAHKESSKESHETTDSEVATTVAATTAAATREATAAEAKTTKSEHGTQKPTTTSPGHGSGTAAEGHIEQSPDSANSTTTNNSAFTFYGNVFFGFLIIIMVLKHF</sequence>
<keyword evidence="2" id="KW-0472">Membrane</keyword>
<accession>A0AA39H4M2</accession>
<evidence type="ECO:0000256" key="2">
    <source>
        <dbReference type="SAM" id="Phobius"/>
    </source>
</evidence>